<evidence type="ECO:0000256" key="1">
    <source>
        <dbReference type="SAM" id="MobiDB-lite"/>
    </source>
</evidence>
<keyword evidence="3" id="KW-1185">Reference proteome</keyword>
<evidence type="ECO:0000313" key="3">
    <source>
        <dbReference type="Proteomes" id="UP000314294"/>
    </source>
</evidence>
<evidence type="ECO:0000313" key="2">
    <source>
        <dbReference type="EMBL" id="TNN51108.1"/>
    </source>
</evidence>
<dbReference type="OrthoDB" id="8961796at2759"/>
<protein>
    <submittedName>
        <fullName evidence="2">TSC22 domain family protein 4</fullName>
    </submittedName>
</protein>
<dbReference type="EMBL" id="SRLO01000594">
    <property type="protein sequence ID" value="TNN51108.1"/>
    <property type="molecule type" value="Genomic_DNA"/>
</dbReference>
<dbReference type="Proteomes" id="UP000314294">
    <property type="component" value="Unassembled WGS sequence"/>
</dbReference>
<feature type="region of interest" description="Disordered" evidence="1">
    <location>
        <begin position="188"/>
        <end position="232"/>
    </location>
</feature>
<dbReference type="AlphaFoldDB" id="A0A4Z2GC21"/>
<dbReference type="InterPro" id="IPR053049">
    <property type="entry name" value="TSC22_domain_protein_2"/>
</dbReference>
<reference evidence="2 3" key="1">
    <citation type="submission" date="2019-03" db="EMBL/GenBank/DDBJ databases">
        <title>First draft genome of Liparis tanakae, snailfish: a comprehensive survey of snailfish specific genes.</title>
        <authorList>
            <person name="Kim W."/>
            <person name="Song I."/>
            <person name="Jeong J.-H."/>
            <person name="Kim D."/>
            <person name="Kim S."/>
            <person name="Ryu S."/>
            <person name="Song J.Y."/>
            <person name="Lee S.K."/>
        </authorList>
    </citation>
    <scope>NUCLEOTIDE SEQUENCE [LARGE SCALE GENOMIC DNA]</scope>
    <source>
        <tissue evidence="2">Muscle</tissue>
    </source>
</reference>
<name>A0A4Z2GC21_9TELE</name>
<gene>
    <name evidence="2" type="primary">Tsc22d4</name>
    <name evidence="2" type="ORF">EYF80_038685</name>
</gene>
<dbReference type="PANTHER" id="PTHR46894">
    <property type="entry name" value="TSC22 DOMAIN FAMILY PROTEIN 2"/>
    <property type="match status" value="1"/>
</dbReference>
<dbReference type="PANTHER" id="PTHR46894:SF2">
    <property type="entry name" value="TSC22 DOMAIN FAMILY MEMBER 4"/>
    <property type="match status" value="1"/>
</dbReference>
<feature type="region of interest" description="Disordered" evidence="1">
    <location>
        <begin position="251"/>
        <end position="289"/>
    </location>
</feature>
<proteinExistence type="predicted"/>
<sequence length="429" mass="46134">MSSGGKKRSGFQITSVTSDFNQSPAGQSAPSAVLTVLQSAVASCRAQGSSSQPTTPSLKRKHVSHDALGQALGASSRFRVVKLAVGGAGSSGRGQPISRGRWTCTDVTEQQEGAGFRRVMDTMRHAHSLESLETIGRDRGRVHSHDHAHLLAWPIRGQEGAGLMPRSGPSSPTHQQPMNIRVLDWNKPMGAQGSDLAPPTLLTRPPSVPPPLRLDVDSAGRRRPPSTPPLPLRTLKLVAKQPEAPVVLRDRRKVKGQASGVRDSWPGAGRTTSEPKPKASQRLLTPPSWGRPITEALVQTTNQPQPRGSPAVWLQAAPHWSAPVRAPLNGRGSDATMMSLLLLCHRYQSHLEVKGQPRAPHVESHYLRTVQVVWVCRFGLLGSVCLSPVCLSPVCLSPVCLSPVCLSLCLIAVPVAVRSPSTTKLRRPW</sequence>
<organism evidence="2 3">
    <name type="scientific">Liparis tanakae</name>
    <name type="common">Tanaka's snailfish</name>
    <dbReference type="NCBI Taxonomy" id="230148"/>
    <lineage>
        <taxon>Eukaryota</taxon>
        <taxon>Metazoa</taxon>
        <taxon>Chordata</taxon>
        <taxon>Craniata</taxon>
        <taxon>Vertebrata</taxon>
        <taxon>Euteleostomi</taxon>
        <taxon>Actinopterygii</taxon>
        <taxon>Neopterygii</taxon>
        <taxon>Teleostei</taxon>
        <taxon>Neoteleostei</taxon>
        <taxon>Acanthomorphata</taxon>
        <taxon>Eupercaria</taxon>
        <taxon>Perciformes</taxon>
        <taxon>Cottioidei</taxon>
        <taxon>Cottales</taxon>
        <taxon>Liparidae</taxon>
        <taxon>Liparis</taxon>
    </lineage>
</organism>
<comment type="caution">
    <text evidence="2">The sequence shown here is derived from an EMBL/GenBank/DDBJ whole genome shotgun (WGS) entry which is preliminary data.</text>
</comment>
<accession>A0A4Z2GC21</accession>